<proteinExistence type="inferred from homology"/>
<name>A0A537LYP9_9BACT</name>
<dbReference type="EC" id="1.1.1.30" evidence="3"/>
<dbReference type="EMBL" id="VBAI01000016">
    <property type="protein sequence ID" value="TMJ12717.1"/>
    <property type="molecule type" value="Genomic_DNA"/>
</dbReference>
<dbReference type="InterPro" id="IPR050259">
    <property type="entry name" value="SDR"/>
</dbReference>
<dbReference type="AlphaFoldDB" id="A0A537LYP9"/>
<dbReference type="InterPro" id="IPR011294">
    <property type="entry name" value="3-OHbutyrate_DH"/>
</dbReference>
<dbReference type="Pfam" id="PF13561">
    <property type="entry name" value="adh_short_C2"/>
    <property type="match status" value="1"/>
</dbReference>
<evidence type="ECO:0000256" key="1">
    <source>
        <dbReference type="ARBA" id="ARBA00006484"/>
    </source>
</evidence>
<dbReference type="NCBIfam" id="NF009093">
    <property type="entry name" value="PRK12429.1"/>
    <property type="match status" value="1"/>
</dbReference>
<dbReference type="SUPFAM" id="SSF51735">
    <property type="entry name" value="NAD(P)-binding Rossmann-fold domains"/>
    <property type="match status" value="1"/>
</dbReference>
<organism evidence="3 4">
    <name type="scientific">Candidatus Segetimicrobium genomatis</name>
    <dbReference type="NCBI Taxonomy" id="2569760"/>
    <lineage>
        <taxon>Bacteria</taxon>
        <taxon>Bacillati</taxon>
        <taxon>Candidatus Sysuimicrobiota</taxon>
        <taxon>Candidatus Sysuimicrobiia</taxon>
        <taxon>Candidatus Sysuimicrobiales</taxon>
        <taxon>Candidatus Segetimicrobiaceae</taxon>
        <taxon>Candidatus Segetimicrobium</taxon>
    </lineage>
</organism>
<dbReference type="PANTHER" id="PTHR42879:SF2">
    <property type="entry name" value="3-OXOACYL-[ACYL-CARRIER-PROTEIN] REDUCTASE FABG"/>
    <property type="match status" value="1"/>
</dbReference>
<comment type="similarity">
    <text evidence="1">Belongs to the short-chain dehydrogenases/reductases (SDR) family.</text>
</comment>
<sequence length="272" mass="28476">MGNVGGVRVADSSVDLRGRTAIVTGAASGIGRAIAGMLASHGAAVGVCDLHEVGARTVAQEIEAAGGHAIPVRADVSRPDDVEAMVAATAREFGGLDILVNNAGLQFISPVHEFPVDKWNLLVGVMLTGTFLCTRYALPSMITRRWGRVINISSIHGLVASPFKSAYIAAKHGIIGLTRTVALEVGEYNITANAICPSYVRTPLVMGQIAEQSKAHGIPEAEVVQKIMLAPAAVKRLLEPDEIAAFALYLCSEHAAGMTGGVYPIDVGWTAR</sequence>
<evidence type="ECO:0000313" key="4">
    <source>
        <dbReference type="Proteomes" id="UP000315217"/>
    </source>
</evidence>
<accession>A0A537LYP9</accession>
<keyword evidence="2 3" id="KW-0560">Oxidoreductase</keyword>
<dbReference type="PRINTS" id="PR00080">
    <property type="entry name" value="SDRFAMILY"/>
</dbReference>
<reference evidence="3 4" key="1">
    <citation type="journal article" date="2019" name="Nat. Microbiol.">
        <title>Mediterranean grassland soil C-N compound turnover is dependent on rainfall and depth, and is mediated by genomically divergent microorganisms.</title>
        <authorList>
            <person name="Diamond S."/>
            <person name="Andeer P.F."/>
            <person name="Li Z."/>
            <person name="Crits-Christoph A."/>
            <person name="Burstein D."/>
            <person name="Anantharaman K."/>
            <person name="Lane K.R."/>
            <person name="Thomas B.C."/>
            <person name="Pan C."/>
            <person name="Northen T.R."/>
            <person name="Banfield J.F."/>
        </authorList>
    </citation>
    <scope>NUCLEOTIDE SEQUENCE [LARGE SCALE GENOMIC DNA]</scope>
    <source>
        <strain evidence="3">NP_1</strain>
    </source>
</reference>
<dbReference type="FunFam" id="3.40.50.720:FF:000084">
    <property type="entry name" value="Short-chain dehydrogenase reductase"/>
    <property type="match status" value="1"/>
</dbReference>
<gene>
    <name evidence="3" type="ORF">E6G98_02315</name>
</gene>
<dbReference type="Gene3D" id="3.40.50.720">
    <property type="entry name" value="NAD(P)-binding Rossmann-like Domain"/>
    <property type="match status" value="1"/>
</dbReference>
<dbReference type="PRINTS" id="PR00081">
    <property type="entry name" value="GDHRDH"/>
</dbReference>
<dbReference type="PANTHER" id="PTHR42879">
    <property type="entry name" value="3-OXOACYL-(ACYL-CARRIER-PROTEIN) REDUCTASE"/>
    <property type="match status" value="1"/>
</dbReference>
<comment type="caution">
    <text evidence="3">The sequence shown here is derived from an EMBL/GenBank/DDBJ whole genome shotgun (WGS) entry which is preliminary data.</text>
</comment>
<dbReference type="InterPro" id="IPR036291">
    <property type="entry name" value="NAD(P)-bd_dom_sf"/>
</dbReference>
<dbReference type="Proteomes" id="UP000315217">
    <property type="component" value="Unassembled WGS sequence"/>
</dbReference>
<dbReference type="InterPro" id="IPR002347">
    <property type="entry name" value="SDR_fam"/>
</dbReference>
<evidence type="ECO:0000256" key="2">
    <source>
        <dbReference type="ARBA" id="ARBA00023002"/>
    </source>
</evidence>
<dbReference type="NCBIfam" id="TIGR01963">
    <property type="entry name" value="PHB_DH"/>
    <property type="match status" value="1"/>
</dbReference>
<dbReference type="GO" id="GO:0003858">
    <property type="term" value="F:3-hydroxybutyrate dehydrogenase activity"/>
    <property type="evidence" value="ECO:0007669"/>
    <property type="project" value="UniProtKB-EC"/>
</dbReference>
<evidence type="ECO:0000313" key="3">
    <source>
        <dbReference type="EMBL" id="TMJ12717.1"/>
    </source>
</evidence>
<protein>
    <submittedName>
        <fullName evidence="3">3-hydroxybutyrate dehydrogenase</fullName>
        <ecNumber evidence="3">1.1.1.30</ecNumber>
    </submittedName>
</protein>